<organism evidence="1 2">
    <name type="scientific">Chitinophaga pinensis (strain ATCC 43595 / DSM 2588 / LMG 13176 / NBRC 15968 / NCIMB 11800 / UQM 2034)</name>
    <dbReference type="NCBI Taxonomy" id="485918"/>
    <lineage>
        <taxon>Bacteria</taxon>
        <taxon>Pseudomonadati</taxon>
        <taxon>Bacteroidota</taxon>
        <taxon>Chitinophagia</taxon>
        <taxon>Chitinophagales</taxon>
        <taxon>Chitinophagaceae</taxon>
        <taxon>Chitinophaga</taxon>
    </lineage>
</organism>
<sequence length="122" mass="14821">MDKQIYIDFGSPLRKGEPTLELMYAYDLGIYLIREADKLKEKERVYEWTAFLIAYGEDDDTEKLIKKYFKEIKKIWSKYDYSDYEPIHESLTLSREVLDDADDWKNTFEDGREDLLDWFFDE</sequence>
<evidence type="ECO:0000313" key="1">
    <source>
        <dbReference type="EMBL" id="ACU60501.1"/>
    </source>
</evidence>
<gene>
    <name evidence="1" type="ordered locus">Cpin_3025</name>
</gene>
<dbReference type="Proteomes" id="UP000002215">
    <property type="component" value="Chromosome"/>
</dbReference>
<reference evidence="2" key="1">
    <citation type="submission" date="2009-08" db="EMBL/GenBank/DDBJ databases">
        <title>The complete genome of Chitinophaga pinensis DSM 2588.</title>
        <authorList>
            <consortium name="US DOE Joint Genome Institute (JGI-PGF)"/>
            <person name="Lucas S."/>
            <person name="Copeland A."/>
            <person name="Lapidus A."/>
            <person name="Glavina del Rio T."/>
            <person name="Dalin E."/>
            <person name="Tice H."/>
            <person name="Bruce D."/>
            <person name="Goodwin L."/>
            <person name="Pitluck S."/>
            <person name="Kyrpides N."/>
            <person name="Mavromatis K."/>
            <person name="Ivanova N."/>
            <person name="Mikhailova N."/>
            <person name="Sims D."/>
            <person name="Meinche L."/>
            <person name="Brettin T."/>
            <person name="Detter J.C."/>
            <person name="Han C."/>
            <person name="Larimer F."/>
            <person name="Land M."/>
            <person name="Hauser L."/>
            <person name="Markowitz V."/>
            <person name="Cheng J.-F."/>
            <person name="Hugenholtz P."/>
            <person name="Woyke T."/>
            <person name="Wu D."/>
            <person name="Spring S."/>
            <person name="Klenk H.-P."/>
            <person name="Eisen J.A."/>
        </authorList>
    </citation>
    <scope>NUCLEOTIDE SEQUENCE [LARGE SCALE GENOMIC DNA]</scope>
    <source>
        <strain evidence="2">ATCC 43595 / DSM 2588 / LMG 13176 / NBRC 15968 / NCIMB 11800 / UQM 2034</strain>
    </source>
</reference>
<dbReference type="KEGG" id="cpi:Cpin_3025"/>
<protein>
    <submittedName>
        <fullName evidence="1">Uncharacterized protein</fullName>
    </submittedName>
</protein>
<dbReference type="EMBL" id="CP001699">
    <property type="protein sequence ID" value="ACU60501.1"/>
    <property type="molecule type" value="Genomic_DNA"/>
</dbReference>
<proteinExistence type="predicted"/>
<reference evidence="1 2" key="2">
    <citation type="journal article" date="2010" name="Stand. Genomic Sci.">
        <title>Complete genome sequence of Chitinophaga pinensis type strain (UQM 2034).</title>
        <authorList>
            <person name="Glavina Del Rio T."/>
            <person name="Abt B."/>
            <person name="Spring S."/>
            <person name="Lapidus A."/>
            <person name="Nolan M."/>
            <person name="Tice H."/>
            <person name="Copeland A."/>
            <person name="Cheng J.F."/>
            <person name="Chen F."/>
            <person name="Bruce D."/>
            <person name="Goodwin L."/>
            <person name="Pitluck S."/>
            <person name="Ivanova N."/>
            <person name="Mavromatis K."/>
            <person name="Mikhailova N."/>
            <person name="Pati A."/>
            <person name="Chen A."/>
            <person name="Palaniappan K."/>
            <person name="Land M."/>
            <person name="Hauser L."/>
            <person name="Chang Y.J."/>
            <person name="Jeffries C.D."/>
            <person name="Chain P."/>
            <person name="Saunders E."/>
            <person name="Detter J.C."/>
            <person name="Brettin T."/>
            <person name="Rohde M."/>
            <person name="Goker M."/>
            <person name="Bristow J."/>
            <person name="Eisen J.A."/>
            <person name="Markowitz V."/>
            <person name="Hugenholtz P."/>
            <person name="Kyrpides N.C."/>
            <person name="Klenk H.P."/>
            <person name="Lucas S."/>
        </authorList>
    </citation>
    <scope>NUCLEOTIDE SEQUENCE [LARGE SCALE GENOMIC DNA]</scope>
    <source>
        <strain evidence="2">ATCC 43595 / DSM 2588 / LMG 13176 / NBRC 15968 / NCIMB 11800 / UQM 2034</strain>
    </source>
</reference>
<dbReference type="AlphaFoldDB" id="A0A979GUM8"/>
<accession>A0A979GUM8</accession>
<evidence type="ECO:0000313" key="2">
    <source>
        <dbReference type="Proteomes" id="UP000002215"/>
    </source>
</evidence>
<dbReference type="RefSeq" id="WP_012790677.1">
    <property type="nucleotide sequence ID" value="NC_013132.1"/>
</dbReference>
<name>A0A979GUM8_CHIPD</name>
<dbReference type="OrthoDB" id="1446882at2"/>